<feature type="compositionally biased region" description="Pro residues" evidence="1">
    <location>
        <begin position="33"/>
        <end position="45"/>
    </location>
</feature>
<keyword evidence="3" id="KW-1185">Reference proteome</keyword>
<reference evidence="2" key="1">
    <citation type="submission" date="2019-10" db="EMBL/GenBank/DDBJ databases">
        <authorList>
            <consortium name="DOE Joint Genome Institute"/>
            <person name="Kuo A."/>
            <person name="Miyauchi S."/>
            <person name="Kiss E."/>
            <person name="Drula E."/>
            <person name="Kohler A."/>
            <person name="Sanchez-Garcia M."/>
            <person name="Andreopoulos B."/>
            <person name="Barry K.W."/>
            <person name="Bonito G."/>
            <person name="Buee M."/>
            <person name="Carver A."/>
            <person name="Chen C."/>
            <person name="Cichocki N."/>
            <person name="Clum A."/>
            <person name="Culley D."/>
            <person name="Crous P.W."/>
            <person name="Fauchery L."/>
            <person name="Girlanda M."/>
            <person name="Hayes R."/>
            <person name="Keri Z."/>
            <person name="LaButti K."/>
            <person name="Lipzen A."/>
            <person name="Lombard V."/>
            <person name="Magnuson J."/>
            <person name="Maillard F."/>
            <person name="Morin E."/>
            <person name="Murat C."/>
            <person name="Nolan M."/>
            <person name="Ohm R."/>
            <person name="Pangilinan J."/>
            <person name="Pereira M."/>
            <person name="Perotto S."/>
            <person name="Peter M."/>
            <person name="Riley R."/>
            <person name="Sitrit Y."/>
            <person name="Stielow B."/>
            <person name="Szollosi G."/>
            <person name="Zifcakova L."/>
            <person name="Stursova M."/>
            <person name="Spatafora J.W."/>
            <person name="Tedersoo L."/>
            <person name="Vaario L.-M."/>
            <person name="Yamada A."/>
            <person name="Yan M."/>
            <person name="Wang P."/>
            <person name="Xu J."/>
            <person name="Bruns T."/>
            <person name="Baldrian P."/>
            <person name="Vilgalys R."/>
            <person name="Henrissat B."/>
            <person name="Grigoriev I.V."/>
            <person name="Hibbett D."/>
            <person name="Nagy L.G."/>
            <person name="Martin F.M."/>
        </authorList>
    </citation>
    <scope>NUCLEOTIDE SEQUENCE</scope>
    <source>
        <strain evidence="2">BED1</strain>
    </source>
</reference>
<dbReference type="Gene3D" id="3.80.10.10">
    <property type="entry name" value="Ribonuclease Inhibitor"/>
    <property type="match status" value="1"/>
</dbReference>
<evidence type="ECO:0000313" key="2">
    <source>
        <dbReference type="EMBL" id="KAF8437103.1"/>
    </source>
</evidence>
<evidence type="ECO:0008006" key="4">
    <source>
        <dbReference type="Google" id="ProtNLM"/>
    </source>
</evidence>
<sequence>MSLDKRHKQAAARLVFALPPRRSSSLHCSSSPVRPPHPASIPIPAPRSSLPLGPERANPTAVHMHLRGVPTRPHSSRPTRQVRLPFLAEERSALLPIHSLSRPSTPSRPSAPPRPPPLVGLMYRAMSKEFGFDYSNCLFVMMHHALEIPEILSNIFCSCYTPGVSRPLSDLPALARTCRTFKEPALDMLWNDLPNLSPLLQCLPEASEASYEPFTGHEDRWDNLRRYTRRIRSVAENLNADHLRILPNPPTTEPLFPNLRHLRCTASTAEVMPLLHLPFPSLISLNVKFGNTSILHKYFESLPTFSQGFSGLSIRLQNHDVTFIEIDQNCFRHWRNLQTLVCPQITLNVDTLVHLSRLPALTELNFRLDAVFPALDSRIIFPHLQALTLHCEPLAFVGSLLSQTQLPAVTSFTVFVANSLAEKRLCYFWPEVQRSGISHTIQRLQLHQLTWRKTHGDEDLSLGLDDLRPCMAFSNLRCIDLMVEWSVDLTDSDLLTLASAWPRLKTLFINLTWGWETFRGITPNGLLQLLQTCPSLSQIAIAIDTRAYTEYSQSPAILGLPVTLPRWLSIDVVDSRIKEKSVPAISAFFASLGPYCQLKSVLYANFIGSLRLLGSNARRCKHHWETIFYQVHNHVCSSDSHTEMEPPEEWVNWVQSSHVRMGE</sequence>
<evidence type="ECO:0000256" key="1">
    <source>
        <dbReference type="SAM" id="MobiDB-lite"/>
    </source>
</evidence>
<accession>A0AAD4BQZ4</accession>
<feature type="region of interest" description="Disordered" evidence="1">
    <location>
        <begin position="21"/>
        <end position="56"/>
    </location>
</feature>
<dbReference type="Proteomes" id="UP001194468">
    <property type="component" value="Unassembled WGS sequence"/>
</dbReference>
<organism evidence="2 3">
    <name type="scientific">Boletus edulis BED1</name>
    <dbReference type="NCBI Taxonomy" id="1328754"/>
    <lineage>
        <taxon>Eukaryota</taxon>
        <taxon>Fungi</taxon>
        <taxon>Dikarya</taxon>
        <taxon>Basidiomycota</taxon>
        <taxon>Agaricomycotina</taxon>
        <taxon>Agaricomycetes</taxon>
        <taxon>Agaricomycetidae</taxon>
        <taxon>Boletales</taxon>
        <taxon>Boletineae</taxon>
        <taxon>Boletaceae</taxon>
        <taxon>Boletoideae</taxon>
        <taxon>Boletus</taxon>
    </lineage>
</organism>
<gene>
    <name evidence="2" type="ORF">L210DRAFT_3761936</name>
</gene>
<dbReference type="AlphaFoldDB" id="A0AAD4BQZ4"/>
<reference evidence="2" key="2">
    <citation type="journal article" date="2020" name="Nat. Commun.">
        <title>Large-scale genome sequencing of mycorrhizal fungi provides insights into the early evolution of symbiotic traits.</title>
        <authorList>
            <person name="Miyauchi S."/>
            <person name="Kiss E."/>
            <person name="Kuo A."/>
            <person name="Drula E."/>
            <person name="Kohler A."/>
            <person name="Sanchez-Garcia M."/>
            <person name="Morin E."/>
            <person name="Andreopoulos B."/>
            <person name="Barry K.W."/>
            <person name="Bonito G."/>
            <person name="Buee M."/>
            <person name="Carver A."/>
            <person name="Chen C."/>
            <person name="Cichocki N."/>
            <person name="Clum A."/>
            <person name="Culley D."/>
            <person name="Crous P.W."/>
            <person name="Fauchery L."/>
            <person name="Girlanda M."/>
            <person name="Hayes R.D."/>
            <person name="Keri Z."/>
            <person name="LaButti K."/>
            <person name="Lipzen A."/>
            <person name="Lombard V."/>
            <person name="Magnuson J."/>
            <person name="Maillard F."/>
            <person name="Murat C."/>
            <person name="Nolan M."/>
            <person name="Ohm R.A."/>
            <person name="Pangilinan J."/>
            <person name="Pereira M.F."/>
            <person name="Perotto S."/>
            <person name="Peter M."/>
            <person name="Pfister S."/>
            <person name="Riley R."/>
            <person name="Sitrit Y."/>
            <person name="Stielow J.B."/>
            <person name="Szollosi G."/>
            <person name="Zifcakova L."/>
            <person name="Stursova M."/>
            <person name="Spatafora J.W."/>
            <person name="Tedersoo L."/>
            <person name="Vaario L.M."/>
            <person name="Yamada A."/>
            <person name="Yan M."/>
            <person name="Wang P."/>
            <person name="Xu J."/>
            <person name="Bruns T."/>
            <person name="Baldrian P."/>
            <person name="Vilgalys R."/>
            <person name="Dunand C."/>
            <person name="Henrissat B."/>
            <person name="Grigoriev I.V."/>
            <person name="Hibbett D."/>
            <person name="Nagy L.G."/>
            <person name="Martin F.M."/>
        </authorList>
    </citation>
    <scope>NUCLEOTIDE SEQUENCE</scope>
    <source>
        <strain evidence="2">BED1</strain>
    </source>
</reference>
<comment type="caution">
    <text evidence="2">The sequence shown here is derived from an EMBL/GenBank/DDBJ whole genome shotgun (WGS) entry which is preliminary data.</text>
</comment>
<dbReference type="InterPro" id="IPR032675">
    <property type="entry name" value="LRR_dom_sf"/>
</dbReference>
<proteinExistence type="predicted"/>
<feature type="compositionally biased region" description="Low complexity" evidence="1">
    <location>
        <begin position="21"/>
        <end position="32"/>
    </location>
</feature>
<evidence type="ECO:0000313" key="3">
    <source>
        <dbReference type="Proteomes" id="UP001194468"/>
    </source>
</evidence>
<dbReference type="EMBL" id="WHUW01000019">
    <property type="protein sequence ID" value="KAF8437103.1"/>
    <property type="molecule type" value="Genomic_DNA"/>
</dbReference>
<protein>
    <recommendedName>
        <fullName evidence="4">F-box domain-containing protein</fullName>
    </recommendedName>
</protein>
<name>A0AAD4BQZ4_BOLED</name>